<protein>
    <recommendedName>
        <fullName evidence="1">N-acetyltransferase domain-containing protein</fullName>
    </recommendedName>
</protein>
<name>A0AAX4JZY0_9TREE</name>
<dbReference type="Gene3D" id="3.40.630.30">
    <property type="match status" value="1"/>
</dbReference>
<dbReference type="SUPFAM" id="SSF55729">
    <property type="entry name" value="Acyl-CoA N-acyltransferases (Nat)"/>
    <property type="match status" value="1"/>
</dbReference>
<dbReference type="InterPro" id="IPR000182">
    <property type="entry name" value="GNAT_dom"/>
</dbReference>
<keyword evidence="3" id="KW-1185">Reference proteome</keyword>
<proteinExistence type="predicted"/>
<dbReference type="InterPro" id="IPR016181">
    <property type="entry name" value="Acyl_CoA_acyltransferase"/>
</dbReference>
<evidence type="ECO:0000313" key="3">
    <source>
        <dbReference type="Proteomes" id="UP001355207"/>
    </source>
</evidence>
<accession>A0AAX4JZY0</accession>
<dbReference type="PROSITE" id="PS51186">
    <property type="entry name" value="GNAT"/>
    <property type="match status" value="1"/>
</dbReference>
<dbReference type="Pfam" id="PF13508">
    <property type="entry name" value="Acetyltransf_7"/>
    <property type="match status" value="1"/>
</dbReference>
<feature type="domain" description="N-acetyltransferase" evidence="1">
    <location>
        <begin position="69"/>
        <end position="171"/>
    </location>
</feature>
<evidence type="ECO:0000259" key="1">
    <source>
        <dbReference type="PROSITE" id="PS51186"/>
    </source>
</evidence>
<gene>
    <name evidence="2" type="ORF">L201_005200</name>
</gene>
<dbReference type="Proteomes" id="UP001355207">
    <property type="component" value="Chromosome 6"/>
</dbReference>
<dbReference type="GeneID" id="91095870"/>
<sequence length="171" mass="19309">MCRQIIHQNRSINFLHPFTTEQAILKFTEAGPSLIKQGGGRKTMWIAKLPSGEKPLDSLDMNGKETGYNDIVGTVQLSYHISSNGLHRSEVGKLIVDDRYERRGIARTLMDELHKEAKENGSTLCLLDTEAGYAEHFYIKMGWQLAGYVPDYALTPDGKEKRTAAFMYKIL</sequence>
<organism evidence="2 3">
    <name type="scientific">Kwoniella dendrophila CBS 6074</name>
    <dbReference type="NCBI Taxonomy" id="1295534"/>
    <lineage>
        <taxon>Eukaryota</taxon>
        <taxon>Fungi</taxon>
        <taxon>Dikarya</taxon>
        <taxon>Basidiomycota</taxon>
        <taxon>Agaricomycotina</taxon>
        <taxon>Tremellomycetes</taxon>
        <taxon>Tremellales</taxon>
        <taxon>Cryptococcaceae</taxon>
        <taxon>Kwoniella</taxon>
    </lineage>
</organism>
<dbReference type="CDD" id="cd04301">
    <property type="entry name" value="NAT_SF"/>
    <property type="match status" value="1"/>
</dbReference>
<dbReference type="AlphaFoldDB" id="A0AAX4JZY0"/>
<reference evidence="2 3" key="1">
    <citation type="submission" date="2024-01" db="EMBL/GenBank/DDBJ databases">
        <title>Comparative genomics of Cryptococcus and Kwoniella reveals pathogenesis evolution and contrasting modes of karyotype evolution via chromosome fusion or intercentromeric recombination.</title>
        <authorList>
            <person name="Coelho M.A."/>
            <person name="David-Palma M."/>
            <person name="Shea T."/>
            <person name="Bowers K."/>
            <person name="McGinley-Smith S."/>
            <person name="Mohammad A.W."/>
            <person name="Gnirke A."/>
            <person name="Yurkov A.M."/>
            <person name="Nowrousian M."/>
            <person name="Sun S."/>
            <person name="Cuomo C.A."/>
            <person name="Heitman J."/>
        </authorList>
    </citation>
    <scope>NUCLEOTIDE SEQUENCE [LARGE SCALE GENOMIC DNA]</scope>
    <source>
        <strain evidence="2 3">CBS 6074</strain>
    </source>
</reference>
<evidence type="ECO:0000313" key="2">
    <source>
        <dbReference type="EMBL" id="WWC90267.1"/>
    </source>
</evidence>
<dbReference type="RefSeq" id="XP_066077030.1">
    <property type="nucleotide sequence ID" value="XM_066220933.1"/>
</dbReference>
<dbReference type="EMBL" id="CP144103">
    <property type="protein sequence ID" value="WWC90267.1"/>
    <property type="molecule type" value="Genomic_DNA"/>
</dbReference>
<dbReference type="GO" id="GO:0016747">
    <property type="term" value="F:acyltransferase activity, transferring groups other than amino-acyl groups"/>
    <property type="evidence" value="ECO:0007669"/>
    <property type="project" value="InterPro"/>
</dbReference>